<comment type="caution">
    <text evidence="1">The sequence shown here is derived from an EMBL/GenBank/DDBJ whole genome shotgun (WGS) entry which is preliminary data.</text>
</comment>
<dbReference type="Proteomes" id="UP000237819">
    <property type="component" value="Unassembled WGS sequence"/>
</dbReference>
<evidence type="ECO:0008006" key="3">
    <source>
        <dbReference type="Google" id="ProtNLM"/>
    </source>
</evidence>
<dbReference type="SUPFAM" id="SSF48371">
    <property type="entry name" value="ARM repeat"/>
    <property type="match status" value="1"/>
</dbReference>
<dbReference type="InterPro" id="IPR016024">
    <property type="entry name" value="ARM-type_fold"/>
</dbReference>
<protein>
    <recommendedName>
        <fullName evidence="3">HEAT repeat domain-containing protein</fullName>
    </recommendedName>
</protein>
<proteinExistence type="predicted"/>
<evidence type="ECO:0000313" key="1">
    <source>
        <dbReference type="EMBL" id="PQO44841.1"/>
    </source>
</evidence>
<name>A0A2S8GKJ8_9BACT</name>
<dbReference type="InterPro" id="IPR011989">
    <property type="entry name" value="ARM-like"/>
</dbReference>
<reference evidence="1 2" key="1">
    <citation type="submission" date="2018-02" db="EMBL/GenBank/DDBJ databases">
        <title>Comparative genomes isolates from brazilian mangrove.</title>
        <authorList>
            <person name="Araujo J.E."/>
            <person name="Taketani R.G."/>
            <person name="Silva M.C.P."/>
            <person name="Loureco M.V."/>
            <person name="Andreote F.D."/>
        </authorList>
    </citation>
    <scope>NUCLEOTIDE SEQUENCE [LARGE SCALE GENOMIC DNA]</scope>
    <source>
        <strain evidence="1 2">Nap-Phe MGV</strain>
    </source>
</reference>
<dbReference type="Gene3D" id="1.25.10.10">
    <property type="entry name" value="Leucine-rich Repeat Variant"/>
    <property type="match status" value="1"/>
</dbReference>
<evidence type="ECO:0000313" key="2">
    <source>
        <dbReference type="Proteomes" id="UP000237819"/>
    </source>
</evidence>
<dbReference type="AlphaFoldDB" id="A0A2S8GKJ8"/>
<dbReference type="EMBL" id="PUHZ01000017">
    <property type="protein sequence ID" value="PQO44841.1"/>
    <property type="molecule type" value="Genomic_DNA"/>
</dbReference>
<organism evidence="1 2">
    <name type="scientific">Blastopirellula marina</name>
    <dbReference type="NCBI Taxonomy" id="124"/>
    <lineage>
        <taxon>Bacteria</taxon>
        <taxon>Pseudomonadati</taxon>
        <taxon>Planctomycetota</taxon>
        <taxon>Planctomycetia</taxon>
        <taxon>Pirellulales</taxon>
        <taxon>Pirellulaceae</taxon>
        <taxon>Blastopirellula</taxon>
    </lineage>
</organism>
<gene>
    <name evidence="1" type="ORF">C5Y93_17255</name>
</gene>
<accession>A0A2S8GKJ8</accession>
<sequence>MGLWTLLYLVMVIALGLGWYQDHQRLEDAQAQMPLEIRLQRDQLEAMQGWVEVEISNINGAYLSSFDSSGGLEYKGYHQKPRLVHGAFPWNAKQYLESLDAIPNGELREIVPPDQQMQSFATLLQFAPDHVFREVMPKVLAYFDSPEADNRRGLVAGMRWLLMDSPDRIAPYRASVLANIVECLDDSDPKVIYEAILAVGEVGPEARAAAPRLQTLAEEEQNWHALKALYQIEPSPENFQRIEAWIFERKPDWEFLAVNLKELMTPEEGIELLRRAYSKSVFPADQKILASRINLLEVHRLAELNKQTASAGKEEQR</sequence>